<protein>
    <submittedName>
        <fullName evidence="1">AlpA family phage regulatory protein</fullName>
    </submittedName>
</protein>
<gene>
    <name evidence="1" type="ORF">KYJ44_15970</name>
</gene>
<proteinExistence type="predicted"/>
<evidence type="ECO:0000313" key="1">
    <source>
        <dbReference type="EMBL" id="MCV0325829.1"/>
    </source>
</evidence>
<keyword evidence="2" id="KW-1185">Reference proteome</keyword>
<organism evidence="1 2">
    <name type="scientific">Stenotrophomonas riyadhensis</name>
    <dbReference type="NCBI Taxonomy" id="2859893"/>
    <lineage>
        <taxon>Bacteria</taxon>
        <taxon>Pseudomonadati</taxon>
        <taxon>Pseudomonadota</taxon>
        <taxon>Gammaproteobacteria</taxon>
        <taxon>Lysobacterales</taxon>
        <taxon>Lysobacteraceae</taxon>
        <taxon>Stenotrophomonas</taxon>
    </lineage>
</organism>
<dbReference type="Pfam" id="PF05930">
    <property type="entry name" value="Phage_AlpA"/>
    <property type="match status" value="1"/>
</dbReference>
<dbReference type="EMBL" id="JAHWBK010000010">
    <property type="protein sequence ID" value="MCV0325829.1"/>
    <property type="molecule type" value="Genomic_DNA"/>
</dbReference>
<comment type="caution">
    <text evidence="1">The sequence shown here is derived from an EMBL/GenBank/DDBJ whole genome shotgun (WGS) entry which is preliminary data.</text>
</comment>
<dbReference type="Gene3D" id="1.10.238.160">
    <property type="match status" value="1"/>
</dbReference>
<dbReference type="Proteomes" id="UP001208054">
    <property type="component" value="Unassembled WGS sequence"/>
</dbReference>
<reference evidence="1 2" key="1">
    <citation type="submission" date="2021-07" db="EMBL/GenBank/DDBJ databases">
        <title>Clinical implication of Pseudomonas aeruginosa: further insight on the antimicrobial resistance.</title>
        <authorList>
            <person name="Macori G."/>
            <person name="Fanning S."/>
            <person name="Alqahtani A."/>
        </authorList>
    </citation>
    <scope>NUCLEOTIDE SEQUENCE [LARGE SCALE GENOMIC DNA]</scope>
    <source>
        <strain evidence="1 2">CFS3442</strain>
    </source>
</reference>
<sequence length="73" mass="8584">MKSAIHFPSLPDDAMLRIRDLLPVIPYSQATCWRRIKEGQFPRPHRLPGRITCWRWGDVRCWLDAQTQGGPKR</sequence>
<dbReference type="RefSeq" id="WP_080354649.1">
    <property type="nucleotide sequence ID" value="NZ_JAHWBK010000010.1"/>
</dbReference>
<accession>A0ABT2XIQ8</accession>
<name>A0ABT2XIQ8_9GAMM</name>
<dbReference type="InterPro" id="IPR010260">
    <property type="entry name" value="AlpA"/>
</dbReference>
<evidence type="ECO:0000313" key="2">
    <source>
        <dbReference type="Proteomes" id="UP001208054"/>
    </source>
</evidence>